<dbReference type="InterPro" id="IPR003959">
    <property type="entry name" value="ATPase_AAA_core"/>
</dbReference>
<name>G9XSG1_DESHA</name>
<evidence type="ECO:0000259" key="1">
    <source>
        <dbReference type="Pfam" id="PF13304"/>
    </source>
</evidence>
<dbReference type="GO" id="GO:0000731">
    <property type="term" value="P:DNA synthesis involved in DNA repair"/>
    <property type="evidence" value="ECO:0007669"/>
    <property type="project" value="TreeGrafter"/>
</dbReference>
<gene>
    <name evidence="2" type="ORF">HMPREF0322_03933</name>
</gene>
<dbReference type="EMBL" id="AFZX01000104">
    <property type="protein sequence ID" value="EHL05378.1"/>
    <property type="molecule type" value="Genomic_DNA"/>
</dbReference>
<dbReference type="PATRIC" id="fig|537010.4.peg.3674"/>
<dbReference type="PANTHER" id="PTHR32182">
    <property type="entry name" value="DNA REPLICATION AND REPAIR PROTEIN RECF"/>
    <property type="match status" value="1"/>
</dbReference>
<dbReference type="Gene3D" id="3.40.50.300">
    <property type="entry name" value="P-loop containing nucleotide triphosphate hydrolases"/>
    <property type="match status" value="1"/>
</dbReference>
<comment type="caution">
    <text evidence="2">The sequence shown here is derived from an EMBL/GenBank/DDBJ whole genome shotgun (WGS) entry which is preliminary data.</text>
</comment>
<organism evidence="2 3">
    <name type="scientific">Desulfitobacterium hafniense DP7</name>
    <dbReference type="NCBI Taxonomy" id="537010"/>
    <lineage>
        <taxon>Bacteria</taxon>
        <taxon>Bacillati</taxon>
        <taxon>Bacillota</taxon>
        <taxon>Clostridia</taxon>
        <taxon>Eubacteriales</taxon>
        <taxon>Desulfitobacteriaceae</taxon>
        <taxon>Desulfitobacterium</taxon>
    </lineage>
</organism>
<sequence length="396" mass="45131">MMKDKSNSPLIKELKLANLLSFGSETTDIQLNSLNVVVGPNGSGKSNLIDAISLLQASPSDLAVPIRKGGGIRDWLWRGMELPTASMEVITPSAPHGNKDLRYYLAFTALKQRFELIDECLETKEPYTNHSEPYFYYRYQNGNPVINNIKDQKRMLKREDIDPEQSILSQRKDPDQYPEITWLGKQFAAIRIYREWNFGRKALLRQPQGADAPNDYLAEDCSNLGLVLNKLRTNYKVKKKVLDLLSQFYEGIDDFDVIVEGGTVQLFLQEGEFMIPATRLSDGTLRFLCLLAILCNPDPPPLICIEEPELGIHSDIIPVIGQLLKDASKMTQLIVTTHSEILVDELTDMPEAVLVCEKHEGMTRFRRLEKDLLKDWLERYSLGELWRKGEIGGTRW</sequence>
<evidence type="ECO:0000313" key="2">
    <source>
        <dbReference type="EMBL" id="EHL05378.1"/>
    </source>
</evidence>
<dbReference type="HOGENOM" id="CLU_035814_1_1_9"/>
<dbReference type="GO" id="GO:0016887">
    <property type="term" value="F:ATP hydrolysis activity"/>
    <property type="evidence" value="ECO:0007669"/>
    <property type="project" value="InterPro"/>
</dbReference>
<reference evidence="2 3" key="1">
    <citation type="submission" date="2011-08" db="EMBL/GenBank/DDBJ databases">
        <authorList>
            <person name="Weinstock G."/>
            <person name="Sodergren E."/>
            <person name="Clifton S."/>
            <person name="Fulton L."/>
            <person name="Fulton B."/>
            <person name="Courtney L."/>
            <person name="Fronick C."/>
            <person name="Harrison M."/>
            <person name="Strong C."/>
            <person name="Farmer C."/>
            <person name="Delahaunty K."/>
            <person name="Markovic C."/>
            <person name="Hall O."/>
            <person name="Minx P."/>
            <person name="Tomlinson C."/>
            <person name="Mitreva M."/>
            <person name="Hou S."/>
            <person name="Chen J."/>
            <person name="Wollam A."/>
            <person name="Pepin K.H."/>
            <person name="Johnson M."/>
            <person name="Bhonagiri V."/>
            <person name="Zhang X."/>
            <person name="Suruliraj S."/>
            <person name="Warren W."/>
            <person name="Chinwalla A."/>
            <person name="Mardis E.R."/>
            <person name="Wilson R.K."/>
        </authorList>
    </citation>
    <scope>NUCLEOTIDE SEQUENCE [LARGE SCALE GENOMIC DNA]</scope>
    <source>
        <strain evidence="2 3">DP7</strain>
    </source>
</reference>
<dbReference type="InterPro" id="IPR027417">
    <property type="entry name" value="P-loop_NTPase"/>
</dbReference>
<dbReference type="Proteomes" id="UP000004416">
    <property type="component" value="Unassembled WGS sequence"/>
</dbReference>
<feature type="domain" description="ATPase AAA-type core" evidence="1">
    <location>
        <begin position="34"/>
        <end position="344"/>
    </location>
</feature>
<dbReference type="PIRSF" id="PIRSF029347">
    <property type="entry name" value="RecF"/>
    <property type="match status" value="1"/>
</dbReference>
<proteinExistence type="predicted"/>
<protein>
    <submittedName>
        <fullName evidence="2">RecF/RecN/SMC protein</fullName>
    </submittedName>
</protein>
<dbReference type="AlphaFoldDB" id="G9XSG1"/>
<evidence type="ECO:0000313" key="3">
    <source>
        <dbReference type="Proteomes" id="UP000004416"/>
    </source>
</evidence>
<accession>G9XSG1</accession>
<dbReference type="InterPro" id="IPR014555">
    <property type="entry name" value="RecF-like"/>
</dbReference>
<dbReference type="GO" id="GO:0005524">
    <property type="term" value="F:ATP binding"/>
    <property type="evidence" value="ECO:0007669"/>
    <property type="project" value="InterPro"/>
</dbReference>
<dbReference type="GO" id="GO:0006302">
    <property type="term" value="P:double-strand break repair"/>
    <property type="evidence" value="ECO:0007669"/>
    <property type="project" value="TreeGrafter"/>
</dbReference>
<dbReference type="Pfam" id="PF13304">
    <property type="entry name" value="AAA_21"/>
    <property type="match status" value="1"/>
</dbReference>
<dbReference type="SUPFAM" id="SSF52540">
    <property type="entry name" value="P-loop containing nucleoside triphosphate hydrolases"/>
    <property type="match status" value="1"/>
</dbReference>
<dbReference type="PANTHER" id="PTHR32182:SF25">
    <property type="entry name" value="SLR1056 PROTEIN"/>
    <property type="match status" value="1"/>
</dbReference>